<accession>A0AAJ1X1S0</accession>
<protein>
    <submittedName>
        <fullName evidence="3">Biotin carboxyl carrier protein</fullName>
    </submittedName>
</protein>
<proteinExistence type="predicted"/>
<dbReference type="PANTHER" id="PTHR21666:SF270">
    <property type="entry name" value="MUREIN HYDROLASE ACTIVATOR ENVC"/>
    <property type="match status" value="1"/>
</dbReference>
<dbReference type="Proteomes" id="UP001239215">
    <property type="component" value="Unassembled WGS sequence"/>
</dbReference>
<sequence>MGNHRADHRGSRRLGGSTSGDAARPVGGKRAARPEPRRRATTVERSVTAESSTPTIEHAVPTSPAPAAPLRPAHQGTRFEDTTLTLPAVTASVPAPTTYDVRGYAAQARAEAKAEARAQSAAARSAEPGRRRAVKEQKPASTGTGFRIPVRPSGPVLAGVAVLAISTGGALTAGGTGTTTDVDEATTQVAASGAMSGTTMASSGDLLTERNRAVSRDSERDALEDTVDEADLQQTEAMAQQFSTAYSELGQAAEQEAQRVAANAWVLPVASYRLTNRFGQAESYYASGYHTGLDFAAPSGTTIKAVAGGRVTQAGYNGSYGNKTVITLEDGTEMWYAHQSSIAVSVGDTVAAGDVIGYVGSTGNSTGPHLHLEVRPGAGDPVDPYAALQQNGVTP</sequence>
<feature type="region of interest" description="Disordered" evidence="1">
    <location>
        <begin position="116"/>
        <end position="148"/>
    </location>
</feature>
<evidence type="ECO:0000313" key="3">
    <source>
        <dbReference type="EMBL" id="MDQ1104479.1"/>
    </source>
</evidence>
<dbReference type="SUPFAM" id="SSF51261">
    <property type="entry name" value="Duplicated hybrid motif"/>
    <property type="match status" value="1"/>
</dbReference>
<organism evidence="3 4">
    <name type="scientific">Nocardioides zeae</name>
    <dbReference type="NCBI Taxonomy" id="1457234"/>
    <lineage>
        <taxon>Bacteria</taxon>
        <taxon>Bacillati</taxon>
        <taxon>Actinomycetota</taxon>
        <taxon>Actinomycetes</taxon>
        <taxon>Propionibacteriales</taxon>
        <taxon>Nocardioidaceae</taxon>
        <taxon>Nocardioides</taxon>
    </lineage>
</organism>
<dbReference type="Pfam" id="PF01551">
    <property type="entry name" value="Peptidase_M23"/>
    <property type="match status" value="1"/>
</dbReference>
<comment type="caution">
    <text evidence="3">The sequence shown here is derived from an EMBL/GenBank/DDBJ whole genome shotgun (WGS) entry which is preliminary data.</text>
</comment>
<feature type="compositionally biased region" description="Basic and acidic residues" evidence="1">
    <location>
        <begin position="127"/>
        <end position="138"/>
    </location>
</feature>
<dbReference type="InterPro" id="IPR016047">
    <property type="entry name" value="M23ase_b-sheet_dom"/>
</dbReference>
<feature type="region of interest" description="Disordered" evidence="1">
    <location>
        <begin position="1"/>
        <end position="73"/>
    </location>
</feature>
<name>A0AAJ1X1S0_9ACTN</name>
<feature type="compositionally biased region" description="Low complexity" evidence="1">
    <location>
        <begin position="117"/>
        <end position="126"/>
    </location>
</feature>
<dbReference type="AlphaFoldDB" id="A0AAJ1X1S0"/>
<dbReference type="RefSeq" id="WP_307199857.1">
    <property type="nucleotide sequence ID" value="NZ_JAUTAN010000001.1"/>
</dbReference>
<dbReference type="GO" id="GO:0004222">
    <property type="term" value="F:metalloendopeptidase activity"/>
    <property type="evidence" value="ECO:0007669"/>
    <property type="project" value="TreeGrafter"/>
</dbReference>
<dbReference type="PANTHER" id="PTHR21666">
    <property type="entry name" value="PEPTIDASE-RELATED"/>
    <property type="match status" value="1"/>
</dbReference>
<dbReference type="Gene3D" id="2.70.70.10">
    <property type="entry name" value="Glucose Permease (Domain IIA)"/>
    <property type="match status" value="1"/>
</dbReference>
<dbReference type="InterPro" id="IPR011055">
    <property type="entry name" value="Dup_hybrid_motif"/>
</dbReference>
<evidence type="ECO:0000256" key="1">
    <source>
        <dbReference type="SAM" id="MobiDB-lite"/>
    </source>
</evidence>
<gene>
    <name evidence="3" type="ORF">QE405_001763</name>
</gene>
<dbReference type="CDD" id="cd12797">
    <property type="entry name" value="M23_peptidase"/>
    <property type="match status" value="1"/>
</dbReference>
<feature type="compositionally biased region" description="Basic and acidic residues" evidence="1">
    <location>
        <begin position="32"/>
        <end position="42"/>
    </location>
</feature>
<dbReference type="EMBL" id="JAUTAN010000001">
    <property type="protein sequence ID" value="MDQ1104479.1"/>
    <property type="molecule type" value="Genomic_DNA"/>
</dbReference>
<reference evidence="3" key="1">
    <citation type="submission" date="2023-07" db="EMBL/GenBank/DDBJ databases">
        <title>Functional and genomic diversity of the sorghum phyllosphere microbiome.</title>
        <authorList>
            <person name="Shade A."/>
        </authorList>
    </citation>
    <scope>NUCLEOTIDE SEQUENCE</scope>
    <source>
        <strain evidence="3">SORGH_AS_1067</strain>
    </source>
</reference>
<dbReference type="InterPro" id="IPR050570">
    <property type="entry name" value="Cell_wall_metabolism_enzyme"/>
</dbReference>
<dbReference type="FunFam" id="2.70.70.10:FF:000013">
    <property type="entry name" value="Peptidase family M23"/>
    <property type="match status" value="1"/>
</dbReference>
<evidence type="ECO:0000313" key="4">
    <source>
        <dbReference type="Proteomes" id="UP001239215"/>
    </source>
</evidence>
<evidence type="ECO:0000259" key="2">
    <source>
        <dbReference type="Pfam" id="PF01551"/>
    </source>
</evidence>
<feature type="domain" description="M23ase beta-sheet core" evidence="2">
    <location>
        <begin position="289"/>
        <end position="384"/>
    </location>
</feature>